<name>A0A8H9C2D8_9HYPH</name>
<dbReference type="Gene3D" id="1.20.1250.20">
    <property type="entry name" value="MFS general substrate transporter like domains"/>
    <property type="match status" value="1"/>
</dbReference>
<dbReference type="AlphaFoldDB" id="A0A8H9C2D8"/>
<feature type="transmembrane region" description="Helical" evidence="6">
    <location>
        <begin position="231"/>
        <end position="252"/>
    </location>
</feature>
<evidence type="ECO:0000256" key="5">
    <source>
        <dbReference type="ARBA" id="ARBA00023136"/>
    </source>
</evidence>
<feature type="transmembrane region" description="Helical" evidence="6">
    <location>
        <begin position="401"/>
        <end position="423"/>
    </location>
</feature>
<keyword evidence="5 6" id="KW-0472">Membrane</keyword>
<keyword evidence="3 6" id="KW-0812">Transmembrane</keyword>
<feature type="transmembrane region" description="Helical" evidence="6">
    <location>
        <begin position="188"/>
        <end position="210"/>
    </location>
</feature>
<keyword evidence="2" id="KW-0813">Transport</keyword>
<dbReference type="Proteomes" id="UP000663508">
    <property type="component" value="Chromosome"/>
</dbReference>
<dbReference type="InterPro" id="IPR020846">
    <property type="entry name" value="MFS_dom"/>
</dbReference>
<feature type="transmembrane region" description="Helical" evidence="6">
    <location>
        <begin position="311"/>
        <end position="328"/>
    </location>
</feature>
<feature type="transmembrane region" description="Helical" evidence="6">
    <location>
        <begin position="92"/>
        <end position="111"/>
    </location>
</feature>
<reference evidence="8" key="1">
    <citation type="submission" date="2020-11" db="EMBL/GenBank/DDBJ databases">
        <title>Complete genome sequence of a novel pathogenic Methylobacterium strain isolated from rice in Vietnam.</title>
        <authorList>
            <person name="Lai K."/>
            <person name="Okazaki S."/>
            <person name="Higashi K."/>
            <person name="Mori H."/>
            <person name="Toyoda A."/>
            <person name="Kurokawa K."/>
        </authorList>
    </citation>
    <scope>NUCLEOTIDE SEQUENCE</scope>
    <source>
        <strain evidence="8">VL1</strain>
    </source>
</reference>
<dbReference type="PROSITE" id="PS50850">
    <property type="entry name" value="MFS"/>
    <property type="match status" value="1"/>
</dbReference>
<evidence type="ECO:0000313" key="8">
    <source>
        <dbReference type="EMBL" id="BCM82262.1"/>
    </source>
</evidence>
<evidence type="ECO:0000256" key="2">
    <source>
        <dbReference type="ARBA" id="ARBA00022448"/>
    </source>
</evidence>
<evidence type="ECO:0000256" key="3">
    <source>
        <dbReference type="ARBA" id="ARBA00022692"/>
    </source>
</evidence>
<dbReference type="InterPro" id="IPR036259">
    <property type="entry name" value="MFS_trans_sf"/>
</dbReference>
<dbReference type="InterPro" id="IPR044770">
    <property type="entry name" value="MFS_spinster-like"/>
</dbReference>
<dbReference type="KEGG" id="mind:mvi_07230"/>
<evidence type="ECO:0000259" key="7">
    <source>
        <dbReference type="PROSITE" id="PS50850"/>
    </source>
</evidence>
<organism evidence="8 9">
    <name type="scientific">Methylobacterium indicum</name>
    <dbReference type="NCBI Taxonomy" id="1775910"/>
    <lineage>
        <taxon>Bacteria</taxon>
        <taxon>Pseudomonadati</taxon>
        <taxon>Pseudomonadota</taxon>
        <taxon>Alphaproteobacteria</taxon>
        <taxon>Hyphomicrobiales</taxon>
        <taxon>Methylobacteriaceae</taxon>
        <taxon>Methylobacterium</taxon>
    </lineage>
</organism>
<dbReference type="Pfam" id="PF07690">
    <property type="entry name" value="MFS_1"/>
    <property type="match status" value="1"/>
</dbReference>
<dbReference type="SUPFAM" id="SSF103473">
    <property type="entry name" value="MFS general substrate transporter"/>
    <property type="match status" value="1"/>
</dbReference>
<feature type="transmembrane region" description="Helical" evidence="6">
    <location>
        <begin position="334"/>
        <end position="357"/>
    </location>
</feature>
<evidence type="ECO:0000256" key="6">
    <source>
        <dbReference type="SAM" id="Phobius"/>
    </source>
</evidence>
<dbReference type="InterPro" id="IPR011701">
    <property type="entry name" value="MFS"/>
</dbReference>
<gene>
    <name evidence="8" type="ORF">mvi_07230</name>
</gene>
<dbReference type="PANTHER" id="PTHR23505:SF79">
    <property type="entry name" value="PROTEIN SPINSTER"/>
    <property type="match status" value="1"/>
</dbReference>
<feature type="transmembrane region" description="Helical" evidence="6">
    <location>
        <begin position="26"/>
        <end position="50"/>
    </location>
</feature>
<dbReference type="GO" id="GO:0016020">
    <property type="term" value="C:membrane"/>
    <property type="evidence" value="ECO:0007669"/>
    <property type="project" value="UniProtKB-SubCell"/>
</dbReference>
<feature type="transmembrane region" description="Helical" evidence="6">
    <location>
        <begin position="272"/>
        <end position="290"/>
    </location>
</feature>
<comment type="subcellular location">
    <subcellularLocation>
        <location evidence="1">Membrane</location>
        <topology evidence="1">Multi-pass membrane protein</topology>
    </subcellularLocation>
</comment>
<feature type="transmembrane region" description="Helical" evidence="6">
    <location>
        <begin position="117"/>
        <end position="139"/>
    </location>
</feature>
<dbReference type="GO" id="GO:0022857">
    <property type="term" value="F:transmembrane transporter activity"/>
    <property type="evidence" value="ECO:0007669"/>
    <property type="project" value="InterPro"/>
</dbReference>
<protein>
    <submittedName>
        <fullName evidence="8">MFS transporter</fullName>
    </submittedName>
</protein>
<evidence type="ECO:0000256" key="4">
    <source>
        <dbReference type="ARBA" id="ARBA00022989"/>
    </source>
</evidence>
<dbReference type="PANTHER" id="PTHR23505">
    <property type="entry name" value="SPINSTER"/>
    <property type="match status" value="1"/>
</dbReference>
<evidence type="ECO:0000256" key="1">
    <source>
        <dbReference type="ARBA" id="ARBA00004141"/>
    </source>
</evidence>
<sequence>MHPATPDPVRASRPGGFSLAPAWPGVWLLAAAHLLAFADRFIAALVAPAIKADLALSDFELGLAQGTAFVATYAVASLAVGPLVDRVHRPRLIAGGILVWGLASLACGLATGLGEFVLGRAVLGLGQAVLTPAALALIAARQPPDRIGHGVSLYTAGATLGRGTALMLGGGLLALLPAAVPLGLGAPVAAWRVLFALSVLPNLVLAALMLRLPDPDRGGRRPARRTALAPWLARHAGRYAAIAIAGTAVTLVVQTTNAWAVTLLVRRFGLPLSSAGMLFGVIVAVAAPLGQFTGGRLLDRTARRGLPGGRLILGSLLGTLPLAATLGLTDRFALALAALAALIFGLGIGSVATLAGLQIMTPRALRGRVTAPFMACITLAGFGLGPPLVGLLADRVFGEAALGHALLAASLPAYGAGLVALLLGARYLGRSAAPAAGMCR</sequence>
<proteinExistence type="predicted"/>
<accession>A0A8H9C2D8</accession>
<feature type="transmembrane region" description="Helical" evidence="6">
    <location>
        <begin position="151"/>
        <end position="176"/>
    </location>
</feature>
<feature type="domain" description="Major facilitator superfamily (MFS) profile" evidence="7">
    <location>
        <begin position="25"/>
        <end position="427"/>
    </location>
</feature>
<feature type="transmembrane region" description="Helical" evidence="6">
    <location>
        <begin position="369"/>
        <end position="389"/>
    </location>
</feature>
<evidence type="ECO:0000313" key="9">
    <source>
        <dbReference type="Proteomes" id="UP000663508"/>
    </source>
</evidence>
<feature type="transmembrane region" description="Helical" evidence="6">
    <location>
        <begin position="62"/>
        <end position="80"/>
    </location>
</feature>
<keyword evidence="4 6" id="KW-1133">Transmembrane helix</keyword>
<dbReference type="EMBL" id="AP024145">
    <property type="protein sequence ID" value="BCM82262.1"/>
    <property type="molecule type" value="Genomic_DNA"/>
</dbReference>